<dbReference type="Proteomes" id="UP000232163">
    <property type="component" value="Unassembled WGS sequence"/>
</dbReference>
<feature type="transmembrane region" description="Helical" evidence="1">
    <location>
        <begin position="27"/>
        <end position="46"/>
    </location>
</feature>
<feature type="domain" description="TadE-like" evidence="2">
    <location>
        <begin position="27"/>
        <end position="68"/>
    </location>
</feature>
<reference evidence="4" key="1">
    <citation type="journal article" date="2017" name="Int J Environ Stud">
        <title>Does the Miocene-Pliocene relict legume Oxytropis triphylla form nitrogen-fixing nodules with a combination of bacterial strains?</title>
        <authorList>
            <person name="Safronova V."/>
            <person name="Belimov A."/>
            <person name="Sazanova A."/>
            <person name="Kuznetsova I."/>
            <person name="Popova J."/>
            <person name="Andronov E."/>
            <person name="Verkhozina A."/>
            <person name="Tikhonovich I."/>
        </authorList>
    </citation>
    <scope>NUCLEOTIDE SEQUENCE [LARGE SCALE GENOMIC DNA]</scope>
    <source>
        <strain evidence="4">Tri-38</strain>
    </source>
</reference>
<evidence type="ECO:0000313" key="3">
    <source>
        <dbReference type="EMBL" id="PIO42455.1"/>
    </source>
</evidence>
<evidence type="ECO:0000313" key="4">
    <source>
        <dbReference type="Proteomes" id="UP000232163"/>
    </source>
</evidence>
<gene>
    <name evidence="3" type="ORF">B5P45_25950</name>
</gene>
<accession>A0A2N9VSI7</accession>
<keyword evidence="1" id="KW-1133">Transmembrane helix</keyword>
<keyword evidence="4" id="KW-1185">Reference proteome</keyword>
<dbReference type="RefSeq" id="WP_100000258.1">
    <property type="nucleotide sequence ID" value="NZ_CP017940.1"/>
</dbReference>
<dbReference type="AlphaFoldDB" id="A0A2N9VSI7"/>
<proteinExistence type="predicted"/>
<organism evidence="3 4">
    <name type="scientific">Phyllobacterium zundukense</name>
    <dbReference type="NCBI Taxonomy" id="1867719"/>
    <lineage>
        <taxon>Bacteria</taxon>
        <taxon>Pseudomonadati</taxon>
        <taxon>Pseudomonadota</taxon>
        <taxon>Alphaproteobacteria</taxon>
        <taxon>Hyphomicrobiales</taxon>
        <taxon>Phyllobacteriaceae</taxon>
        <taxon>Phyllobacterium</taxon>
    </lineage>
</organism>
<name>A0A2N9VSI7_9HYPH</name>
<dbReference type="OrthoDB" id="7189296at2"/>
<comment type="caution">
    <text evidence="3">The sequence shown here is derived from an EMBL/GenBank/DDBJ whole genome shotgun (WGS) entry which is preliminary data.</text>
</comment>
<keyword evidence="1" id="KW-0812">Transmembrane</keyword>
<dbReference type="InterPro" id="IPR012495">
    <property type="entry name" value="TadE-like_dom"/>
</dbReference>
<dbReference type="Pfam" id="PF07811">
    <property type="entry name" value="TadE"/>
    <property type="match status" value="1"/>
</dbReference>
<protein>
    <recommendedName>
        <fullName evidence="2">TadE-like domain-containing protein</fullName>
    </recommendedName>
</protein>
<evidence type="ECO:0000256" key="1">
    <source>
        <dbReference type="SAM" id="Phobius"/>
    </source>
</evidence>
<sequence>MKAYKRQIMAAGRLATLAKRFLRDRRGVAAMEFAFIAPVLIVLYLGSVEVTSGFDVNKKLGRATNMVADLVTQQQTITTDQIKGIMNIAAAILLPYKSDVPQITVTAINIPASGSATVAWSRRMVNSSFTTPFAAGSTVVIDANLMIPGTSVIRVETSMAYVPLMPFNFKDTVSTTAGVSTMGLSMAKTSFGRVRQGVAVACSNC</sequence>
<keyword evidence="1" id="KW-0472">Membrane</keyword>
<evidence type="ECO:0000259" key="2">
    <source>
        <dbReference type="Pfam" id="PF07811"/>
    </source>
</evidence>
<dbReference type="EMBL" id="MZMT01000053">
    <property type="protein sequence ID" value="PIO42455.1"/>
    <property type="molecule type" value="Genomic_DNA"/>
</dbReference>